<evidence type="ECO:0008006" key="4">
    <source>
        <dbReference type="Google" id="ProtNLM"/>
    </source>
</evidence>
<protein>
    <recommendedName>
        <fullName evidence="4">Transmembrane protein</fullName>
    </recommendedName>
</protein>
<dbReference type="OrthoDB" id="290195at2759"/>
<sequence>MNFLKRFDQFGVSYQQEIFKNEKQFKSVFGGITSLLLYTLSMVYFFYKLFLWLNGDILPRVSIQKTTQNYADVSFEYNPIIFQVVGMSGDKFIDPFSKTENIITPYFSYVDDIVISKKQLMLDSGVPPTRSGISTSITPQDITLVLNQQGLSQDTPKSQRQLMILFEQCDSSQYDNCADKEKQEEFFKQPLNTFFLTIQMQQYNTKLKDFEMISKQIYFILDRETALYTQLLFKITTSITDTGFFLESIKNQKLISDFQTTSQQLPQSNFEQSFGNKYLGVFLIGIDSLSETQQIIYPKLGEILADVGSIMSTLMMLKLIVIQVNSKILEDTLLKTIITYYYPEIQQIQFQSNFFGQIISASKNGKQILDTASFIKFYQQLKDFTKEKLTLLNQIYEVSRIQFILQSIQSKQAFRQSHFVGIRLANNNILNQSYQIDFNEGSINAPKVFLKSSEKSKDEKNEIIVPQNNKNQPETIEPLKQVEILSDEDFTILSHMHHLKKQIEDQDKSIPIFYQINTIFN</sequence>
<gene>
    <name evidence="2" type="ORF">POCTA_138.1.T0170419</name>
</gene>
<dbReference type="OMA" id="YQINTIF"/>
<organism evidence="2 3">
    <name type="scientific">Paramecium octaurelia</name>
    <dbReference type="NCBI Taxonomy" id="43137"/>
    <lineage>
        <taxon>Eukaryota</taxon>
        <taxon>Sar</taxon>
        <taxon>Alveolata</taxon>
        <taxon>Ciliophora</taxon>
        <taxon>Intramacronucleata</taxon>
        <taxon>Oligohymenophorea</taxon>
        <taxon>Peniculida</taxon>
        <taxon>Parameciidae</taxon>
        <taxon>Paramecium</taxon>
    </lineage>
</organism>
<dbReference type="GO" id="GO:0008270">
    <property type="term" value="F:zinc ion binding"/>
    <property type="evidence" value="ECO:0007669"/>
    <property type="project" value="TreeGrafter"/>
</dbReference>
<evidence type="ECO:0000313" key="2">
    <source>
        <dbReference type="EMBL" id="CAD8145783.1"/>
    </source>
</evidence>
<comment type="caution">
    <text evidence="2">The sequence shown here is derived from an EMBL/GenBank/DDBJ whole genome shotgun (WGS) entry which is preliminary data.</text>
</comment>
<evidence type="ECO:0000256" key="1">
    <source>
        <dbReference type="SAM" id="Phobius"/>
    </source>
</evidence>
<name>A0A8S1T0A8_PAROT</name>
<accession>A0A8S1T0A8</accession>
<keyword evidence="1" id="KW-1133">Transmembrane helix</keyword>
<dbReference type="PANTHER" id="PTHR12621:SF7">
    <property type="entry name" value="CYSTEINE AND HISTIDINE-RICH DOMAIN-CONTAINING PROTEIN 1"/>
    <property type="match status" value="1"/>
</dbReference>
<keyword evidence="3" id="KW-1185">Reference proteome</keyword>
<dbReference type="Proteomes" id="UP000683925">
    <property type="component" value="Unassembled WGS sequence"/>
</dbReference>
<dbReference type="EMBL" id="CAJJDP010000017">
    <property type="protein sequence ID" value="CAD8145783.1"/>
    <property type="molecule type" value="Genomic_DNA"/>
</dbReference>
<dbReference type="PANTHER" id="PTHR12621">
    <property type="entry name" value="CYSTEINE AND HISTIDINE-RICH DOMAIN CHORD -CONTAINING PROTEIN"/>
    <property type="match status" value="1"/>
</dbReference>
<keyword evidence="1" id="KW-0472">Membrane</keyword>
<feature type="transmembrane region" description="Helical" evidence="1">
    <location>
        <begin position="28"/>
        <end position="47"/>
    </location>
</feature>
<dbReference type="AlphaFoldDB" id="A0A8S1T0A8"/>
<keyword evidence="1" id="KW-0812">Transmembrane</keyword>
<reference evidence="2" key="1">
    <citation type="submission" date="2021-01" db="EMBL/GenBank/DDBJ databases">
        <authorList>
            <consortium name="Genoscope - CEA"/>
            <person name="William W."/>
        </authorList>
    </citation>
    <scope>NUCLEOTIDE SEQUENCE</scope>
</reference>
<evidence type="ECO:0000313" key="3">
    <source>
        <dbReference type="Proteomes" id="UP000683925"/>
    </source>
</evidence>
<proteinExistence type="predicted"/>